<protein>
    <recommendedName>
        <fullName evidence="3">HTH deoR-type domain-containing protein</fullName>
    </recommendedName>
</protein>
<dbReference type="InterPro" id="IPR013196">
    <property type="entry name" value="HTH_11"/>
</dbReference>
<name>A0ABN2N007_9PSEU</name>
<keyword evidence="5" id="KW-1185">Reference proteome</keyword>
<evidence type="ECO:0000256" key="2">
    <source>
        <dbReference type="ARBA" id="ARBA00023163"/>
    </source>
</evidence>
<dbReference type="Pfam" id="PF25583">
    <property type="entry name" value="WCX"/>
    <property type="match status" value="1"/>
</dbReference>
<dbReference type="InterPro" id="IPR036390">
    <property type="entry name" value="WH_DNA-bd_sf"/>
</dbReference>
<evidence type="ECO:0000256" key="1">
    <source>
        <dbReference type="ARBA" id="ARBA00023015"/>
    </source>
</evidence>
<dbReference type="Gene3D" id="1.10.10.10">
    <property type="entry name" value="Winged helix-like DNA-binding domain superfamily/Winged helix DNA-binding domain"/>
    <property type="match status" value="1"/>
</dbReference>
<dbReference type="EMBL" id="BAAAQK010000005">
    <property type="protein sequence ID" value="GAA1845665.1"/>
    <property type="molecule type" value="Genomic_DNA"/>
</dbReference>
<evidence type="ECO:0000313" key="5">
    <source>
        <dbReference type="Proteomes" id="UP001500449"/>
    </source>
</evidence>
<organism evidence="4 5">
    <name type="scientific">Pseudonocardia ailaonensis</name>
    <dbReference type="NCBI Taxonomy" id="367279"/>
    <lineage>
        <taxon>Bacteria</taxon>
        <taxon>Bacillati</taxon>
        <taxon>Actinomycetota</taxon>
        <taxon>Actinomycetes</taxon>
        <taxon>Pseudonocardiales</taxon>
        <taxon>Pseudonocardiaceae</taxon>
        <taxon>Pseudonocardia</taxon>
    </lineage>
</organism>
<dbReference type="SUPFAM" id="SSF46785">
    <property type="entry name" value="Winged helix' DNA-binding domain"/>
    <property type="match status" value="1"/>
</dbReference>
<dbReference type="InterPro" id="IPR051534">
    <property type="entry name" value="CBASS_pafABC_assoc_protein"/>
</dbReference>
<proteinExistence type="predicted"/>
<dbReference type="InterPro" id="IPR036388">
    <property type="entry name" value="WH-like_DNA-bd_sf"/>
</dbReference>
<dbReference type="Pfam" id="PF08279">
    <property type="entry name" value="HTH_11"/>
    <property type="match status" value="1"/>
</dbReference>
<keyword evidence="1" id="KW-0805">Transcription regulation</keyword>
<evidence type="ECO:0000313" key="4">
    <source>
        <dbReference type="EMBL" id="GAA1845665.1"/>
    </source>
</evidence>
<dbReference type="InterPro" id="IPR001034">
    <property type="entry name" value="DeoR_HTH"/>
</dbReference>
<comment type="caution">
    <text evidence="4">The sequence shown here is derived from an EMBL/GenBank/DDBJ whole genome shotgun (WGS) entry which is preliminary data.</text>
</comment>
<dbReference type="PANTHER" id="PTHR34580:SF1">
    <property type="entry name" value="PROTEIN PAFC"/>
    <property type="match status" value="1"/>
</dbReference>
<reference evidence="4 5" key="1">
    <citation type="journal article" date="2019" name="Int. J. Syst. Evol. Microbiol.">
        <title>The Global Catalogue of Microorganisms (GCM) 10K type strain sequencing project: providing services to taxonomists for standard genome sequencing and annotation.</title>
        <authorList>
            <consortium name="The Broad Institute Genomics Platform"/>
            <consortium name="The Broad Institute Genome Sequencing Center for Infectious Disease"/>
            <person name="Wu L."/>
            <person name="Ma J."/>
        </authorList>
    </citation>
    <scope>NUCLEOTIDE SEQUENCE [LARGE SCALE GENOMIC DNA]</scope>
    <source>
        <strain evidence="4 5">JCM 16009</strain>
    </source>
</reference>
<dbReference type="PROSITE" id="PS51000">
    <property type="entry name" value="HTH_DEOR_2"/>
    <property type="match status" value="1"/>
</dbReference>
<keyword evidence="2" id="KW-0804">Transcription</keyword>
<gene>
    <name evidence="4" type="ORF">GCM10009836_26540</name>
</gene>
<dbReference type="Proteomes" id="UP001500449">
    <property type="component" value="Unassembled WGS sequence"/>
</dbReference>
<dbReference type="InterPro" id="IPR057727">
    <property type="entry name" value="WCX_dom"/>
</dbReference>
<evidence type="ECO:0000259" key="3">
    <source>
        <dbReference type="PROSITE" id="PS51000"/>
    </source>
</evidence>
<dbReference type="PANTHER" id="PTHR34580">
    <property type="match status" value="1"/>
</dbReference>
<accession>A0ABN2N007</accession>
<feature type="domain" description="HTH deoR-type" evidence="3">
    <location>
        <begin position="2"/>
        <end position="60"/>
    </location>
</feature>
<sequence length="163" mass="17057">MRASRLVAMLAILHAEGRISAARLATRLEVSRRTVLRDVEALSGAGVPIYATRGAGGGIQLLPGRSTIPPDLLTWGAGPPARATIRISPEGIPLATLPGLRVRPETDPDGWCEATFRLGPGRRAAADLLALGPTVEVLGPEELRAEVAGLARRTAALYARGTT</sequence>